<organism evidence="4 5">
    <name type="scientific">Actinoallomurus iriomotensis</name>
    <dbReference type="NCBI Taxonomy" id="478107"/>
    <lineage>
        <taxon>Bacteria</taxon>
        <taxon>Bacillati</taxon>
        <taxon>Actinomycetota</taxon>
        <taxon>Actinomycetes</taxon>
        <taxon>Streptosporangiales</taxon>
        <taxon>Thermomonosporaceae</taxon>
        <taxon>Actinoallomurus</taxon>
    </lineage>
</organism>
<accession>A0A9W6VRM9</accession>
<dbReference type="PANTHER" id="PTHR43477">
    <property type="entry name" value="DIHYDROANTICAPSIN 7-DEHYDROGENASE"/>
    <property type="match status" value="1"/>
</dbReference>
<dbReference type="PANTHER" id="PTHR43477:SF4">
    <property type="entry name" value="DEHYDROGENASE_REDUCTASE SDR FAMILY MEMBER 6"/>
    <property type="match status" value="1"/>
</dbReference>
<dbReference type="GO" id="GO:0016491">
    <property type="term" value="F:oxidoreductase activity"/>
    <property type="evidence" value="ECO:0007669"/>
    <property type="project" value="UniProtKB-KW"/>
</dbReference>
<evidence type="ECO:0000313" key="5">
    <source>
        <dbReference type="Proteomes" id="UP001165135"/>
    </source>
</evidence>
<comment type="caution">
    <text evidence="4">The sequence shown here is derived from an EMBL/GenBank/DDBJ whole genome shotgun (WGS) entry which is preliminary data.</text>
</comment>
<dbReference type="Proteomes" id="UP001165135">
    <property type="component" value="Unassembled WGS sequence"/>
</dbReference>
<protein>
    <submittedName>
        <fullName evidence="4">Short-chain dehydrogenase</fullName>
    </submittedName>
</protein>
<dbReference type="SUPFAM" id="SSF51735">
    <property type="entry name" value="NAD(P)-binding Rossmann-fold domains"/>
    <property type="match status" value="1"/>
</dbReference>
<dbReference type="InterPro" id="IPR002347">
    <property type="entry name" value="SDR_fam"/>
</dbReference>
<dbReference type="RefSeq" id="WP_285626304.1">
    <property type="nucleotide sequence ID" value="NZ_BSTJ01000007.1"/>
</dbReference>
<dbReference type="Gene3D" id="3.40.50.720">
    <property type="entry name" value="NAD(P)-binding Rossmann-like Domain"/>
    <property type="match status" value="1"/>
</dbReference>
<keyword evidence="3" id="KW-0520">NAD</keyword>
<comment type="similarity">
    <text evidence="1">Belongs to the short-chain dehydrogenases/reductases (SDR) family.</text>
</comment>
<sequence length="260" mass="27579">MDLALRGKQALITGASKGIGAATAEVLAEEGCHLHLAARGEAGLHALAERLRERHEVTVDVHPADLRDPGDLARLAEATDGIDILVNNAGDIPGGSLDLVDEDAWRHGWELKVFGYINLTRLVYARMKARGHGVIVNDIGAAGEGFDFDYIAGSSGNAALMAFTRSLGGRSLRDDNIRVVGVNPGPVATERIVELMKTRARTRLGDEGRYRELMAGLPYGRAAEPREIADAIAFLASERSAYTSGVILTLDGGLCARGGA</sequence>
<dbReference type="InterPro" id="IPR051122">
    <property type="entry name" value="SDR_DHRS6-like"/>
</dbReference>
<proteinExistence type="inferred from homology"/>
<gene>
    <name evidence="4" type="ORF">Airi01_054210</name>
</gene>
<dbReference type="PRINTS" id="PR00081">
    <property type="entry name" value="GDHRDH"/>
</dbReference>
<dbReference type="InterPro" id="IPR036291">
    <property type="entry name" value="NAD(P)-bd_dom_sf"/>
</dbReference>
<dbReference type="Pfam" id="PF13561">
    <property type="entry name" value="adh_short_C2"/>
    <property type="match status" value="1"/>
</dbReference>
<evidence type="ECO:0000313" key="4">
    <source>
        <dbReference type="EMBL" id="GLY77154.1"/>
    </source>
</evidence>
<evidence type="ECO:0000256" key="1">
    <source>
        <dbReference type="ARBA" id="ARBA00006484"/>
    </source>
</evidence>
<dbReference type="AlphaFoldDB" id="A0A9W6VRM9"/>
<keyword evidence="2" id="KW-0560">Oxidoreductase</keyword>
<dbReference type="EMBL" id="BSTJ01000007">
    <property type="protein sequence ID" value="GLY77154.1"/>
    <property type="molecule type" value="Genomic_DNA"/>
</dbReference>
<evidence type="ECO:0000256" key="3">
    <source>
        <dbReference type="ARBA" id="ARBA00023027"/>
    </source>
</evidence>
<reference evidence="4" key="1">
    <citation type="submission" date="2023-03" db="EMBL/GenBank/DDBJ databases">
        <title>Actinoallomurus iriomotensis NBRC 103681.</title>
        <authorList>
            <person name="Ichikawa N."/>
            <person name="Sato H."/>
            <person name="Tonouchi N."/>
        </authorList>
    </citation>
    <scope>NUCLEOTIDE SEQUENCE</scope>
    <source>
        <strain evidence="4">NBRC 103681</strain>
    </source>
</reference>
<evidence type="ECO:0000256" key="2">
    <source>
        <dbReference type="ARBA" id="ARBA00023002"/>
    </source>
</evidence>
<dbReference type="NCBIfam" id="NF004779">
    <property type="entry name" value="PRK06125.1"/>
    <property type="match status" value="1"/>
</dbReference>
<name>A0A9W6VRM9_9ACTN</name>